<comment type="similarity">
    <text evidence="4">Belongs to the zinc-containing alcohol dehydrogenase family.</text>
</comment>
<evidence type="ECO:0000256" key="2">
    <source>
        <dbReference type="ARBA" id="ARBA00022833"/>
    </source>
</evidence>
<evidence type="ECO:0000313" key="6">
    <source>
        <dbReference type="EMBL" id="WLR98054.1"/>
    </source>
</evidence>
<reference evidence="6 7" key="1">
    <citation type="submission" date="2023-08" db="EMBL/GenBank/DDBJ databases">
        <title>Pathogen: clinical or host-associated sample.</title>
        <authorList>
            <person name="Hergert J."/>
            <person name="Casey R."/>
            <person name="Wagner J."/>
            <person name="Young E.L."/>
            <person name="Oakeson K.F."/>
        </authorList>
    </citation>
    <scope>NUCLEOTIDE SEQUENCE [LARGE SCALE GENOMIC DNA]</scope>
    <source>
        <strain evidence="6 7">1760953</strain>
    </source>
</reference>
<dbReference type="InterPro" id="IPR013149">
    <property type="entry name" value="ADH-like_C"/>
</dbReference>
<dbReference type="PROSITE" id="PS00059">
    <property type="entry name" value="ADH_ZINC"/>
    <property type="match status" value="1"/>
</dbReference>
<evidence type="ECO:0000256" key="1">
    <source>
        <dbReference type="ARBA" id="ARBA00022723"/>
    </source>
</evidence>
<dbReference type="InterPro" id="IPR002328">
    <property type="entry name" value="ADH_Zn_CS"/>
</dbReference>
<dbReference type="PANTHER" id="PTHR43401:SF2">
    <property type="entry name" value="L-THREONINE 3-DEHYDROGENASE"/>
    <property type="match status" value="1"/>
</dbReference>
<dbReference type="SUPFAM" id="SSF50129">
    <property type="entry name" value="GroES-like"/>
    <property type="match status" value="1"/>
</dbReference>
<dbReference type="Pfam" id="PF00107">
    <property type="entry name" value="ADH_zinc_N"/>
    <property type="match status" value="1"/>
</dbReference>
<organism evidence="6 7">
    <name type="scientific">Shinella sumterensis</name>
    <dbReference type="NCBI Taxonomy" id="1967501"/>
    <lineage>
        <taxon>Bacteria</taxon>
        <taxon>Pseudomonadati</taxon>
        <taxon>Pseudomonadota</taxon>
        <taxon>Alphaproteobacteria</taxon>
        <taxon>Hyphomicrobiales</taxon>
        <taxon>Rhizobiaceae</taxon>
        <taxon>Shinella</taxon>
    </lineage>
</organism>
<dbReference type="PANTHER" id="PTHR43401">
    <property type="entry name" value="L-THREONINE 3-DEHYDROGENASE"/>
    <property type="match status" value="1"/>
</dbReference>
<dbReference type="Gene3D" id="3.40.50.720">
    <property type="entry name" value="NAD(P)-binding Rossmann-like Domain"/>
    <property type="match status" value="1"/>
</dbReference>
<evidence type="ECO:0000256" key="3">
    <source>
        <dbReference type="ARBA" id="ARBA00023002"/>
    </source>
</evidence>
<dbReference type="InterPro" id="IPR050129">
    <property type="entry name" value="Zn_alcohol_dh"/>
</dbReference>
<keyword evidence="7" id="KW-1185">Reference proteome</keyword>
<dbReference type="InterPro" id="IPR036291">
    <property type="entry name" value="NAD(P)-bd_dom_sf"/>
</dbReference>
<dbReference type="InterPro" id="IPR011032">
    <property type="entry name" value="GroES-like_sf"/>
</dbReference>
<dbReference type="CDD" id="cd08234">
    <property type="entry name" value="threonine_DH_like"/>
    <property type="match status" value="1"/>
</dbReference>
<gene>
    <name evidence="6" type="ORF">Q9313_03230</name>
</gene>
<dbReference type="AlphaFoldDB" id="A0AA50H4S3"/>
<dbReference type="GO" id="GO:0008270">
    <property type="term" value="F:zinc ion binding"/>
    <property type="evidence" value="ECO:0007669"/>
    <property type="project" value="InterPro"/>
</dbReference>
<dbReference type="Pfam" id="PF08240">
    <property type="entry name" value="ADH_N"/>
    <property type="match status" value="1"/>
</dbReference>
<sequence length="343" mass="35893">MKAARLEAIGEFHVRAVETPSPGPDELLVRVEAAGICGTDRHLLHGTFPCRPPVALGHEFSGIVEAVGDAVIDFRPGMRITGNPNIHCGRCVQCRRGRINLCENLEAIGIHRDGGFADYVLVPQRQAHELPLSLPPEHGAFCEPLACCLHGIDMAGIRPGGSVIVLGGGVIGMLVVQLARLAGATSVVLVTRQAARRQLAEATGATASFDPGSGNVIEGIGGPDGLLPGGADVVIECAGVAETMADAPKLARNGGTVVILGVMPQGETVAIEPFDLLFREVRVLTAFLNPDTHARAATLIAEGTIRVEPLISRRIGLDALPDALANPPRPGEVKVLVMPGRRD</sequence>
<dbReference type="EMBL" id="CP132302">
    <property type="protein sequence ID" value="WLR98054.1"/>
    <property type="molecule type" value="Genomic_DNA"/>
</dbReference>
<evidence type="ECO:0000259" key="5">
    <source>
        <dbReference type="SMART" id="SM00829"/>
    </source>
</evidence>
<proteinExistence type="inferred from homology"/>
<dbReference type="Gene3D" id="3.90.180.10">
    <property type="entry name" value="Medium-chain alcohol dehydrogenases, catalytic domain"/>
    <property type="match status" value="1"/>
</dbReference>
<evidence type="ECO:0000256" key="4">
    <source>
        <dbReference type="RuleBase" id="RU361277"/>
    </source>
</evidence>
<dbReference type="GO" id="GO:0016616">
    <property type="term" value="F:oxidoreductase activity, acting on the CH-OH group of donors, NAD or NADP as acceptor"/>
    <property type="evidence" value="ECO:0007669"/>
    <property type="project" value="UniProtKB-ARBA"/>
</dbReference>
<dbReference type="Proteomes" id="UP001234585">
    <property type="component" value="Chromosome"/>
</dbReference>
<evidence type="ECO:0000313" key="7">
    <source>
        <dbReference type="Proteomes" id="UP001234585"/>
    </source>
</evidence>
<dbReference type="InterPro" id="IPR013154">
    <property type="entry name" value="ADH-like_N"/>
</dbReference>
<keyword evidence="2 4" id="KW-0862">Zinc</keyword>
<dbReference type="SMART" id="SM00829">
    <property type="entry name" value="PKS_ER"/>
    <property type="match status" value="1"/>
</dbReference>
<feature type="domain" description="Enoyl reductase (ER)" evidence="5">
    <location>
        <begin position="7"/>
        <end position="337"/>
    </location>
</feature>
<name>A0AA50H4S3_9HYPH</name>
<protein>
    <submittedName>
        <fullName evidence="6">Zinc-dependent alcohol dehydrogenase family protein</fullName>
    </submittedName>
</protein>
<dbReference type="RefSeq" id="WP_306037896.1">
    <property type="nucleotide sequence ID" value="NZ_CP132302.1"/>
</dbReference>
<keyword evidence="1 4" id="KW-0479">Metal-binding</keyword>
<dbReference type="SUPFAM" id="SSF51735">
    <property type="entry name" value="NAD(P)-binding Rossmann-fold domains"/>
    <property type="match status" value="1"/>
</dbReference>
<accession>A0AA50H4S3</accession>
<comment type="cofactor">
    <cofactor evidence="4">
        <name>Zn(2+)</name>
        <dbReference type="ChEBI" id="CHEBI:29105"/>
    </cofactor>
</comment>
<dbReference type="InterPro" id="IPR020843">
    <property type="entry name" value="ER"/>
</dbReference>
<keyword evidence="3" id="KW-0560">Oxidoreductase</keyword>